<dbReference type="InterPro" id="IPR049492">
    <property type="entry name" value="BD-FAE-like_dom"/>
</dbReference>
<dbReference type="Proteomes" id="UP000244073">
    <property type="component" value="Unassembled WGS sequence"/>
</dbReference>
<comment type="function">
    <text evidence="3">Catalyzes the hydrolysis of N-formyl-L-kynurenine to L-kynurenine, the second step in the kynurenine pathway of tryptophan degradation. Kynurenine may be further oxidized to nicotinic acid, NAD(H) and NADP(H). Required for elimination of toxic metabolites.</text>
</comment>
<comment type="caution">
    <text evidence="5">The sequence shown here is derived from an EMBL/GenBank/DDBJ whole genome shotgun (WGS) entry which is preliminary data.</text>
</comment>
<feature type="active site" evidence="3">
    <location>
        <position position="292"/>
    </location>
</feature>
<feature type="active site" evidence="3">
    <location>
        <position position="248"/>
    </location>
</feature>
<comment type="pathway">
    <text evidence="3">Amino-acid degradation; L-tryptophan degradation via kynurenine pathway; L-kynurenine from L-tryptophan: step 2/2.</text>
</comment>
<dbReference type="GO" id="GO:0019441">
    <property type="term" value="P:L-tryptophan catabolic process to kynurenine"/>
    <property type="evidence" value="ECO:0007669"/>
    <property type="project" value="UniProtKB-UniRule"/>
</dbReference>
<comment type="subunit">
    <text evidence="3">Homodimer.</text>
</comment>
<comment type="domain">
    <text evidence="3">The main chain amide nitrogen atoms of the second glycine and its adjacent residue in the HGGXW motif define the oxyanion hole, and stabilize the oxyanion that forms during the nucleophilic attack by the catalytic serine during substrate cleavage.</text>
</comment>
<dbReference type="EMBL" id="MSFN02000002">
    <property type="protein sequence ID" value="PTU22497.1"/>
    <property type="molecule type" value="Genomic_DNA"/>
</dbReference>
<dbReference type="PANTHER" id="PTHR48081:SF33">
    <property type="entry name" value="KYNURENINE FORMAMIDASE"/>
    <property type="match status" value="1"/>
</dbReference>
<evidence type="ECO:0000313" key="6">
    <source>
        <dbReference type="Proteomes" id="UP000244073"/>
    </source>
</evidence>
<dbReference type="GeneID" id="63811418"/>
<dbReference type="GO" id="GO:0004061">
    <property type="term" value="F:arylformamidase activity"/>
    <property type="evidence" value="ECO:0007669"/>
    <property type="project" value="UniProtKB-UniRule"/>
</dbReference>
<evidence type="ECO:0000256" key="1">
    <source>
        <dbReference type="ARBA" id="ARBA00022801"/>
    </source>
</evidence>
<evidence type="ECO:0000256" key="2">
    <source>
        <dbReference type="ARBA" id="ARBA00023079"/>
    </source>
</evidence>
<evidence type="ECO:0000259" key="4">
    <source>
        <dbReference type="Pfam" id="PF20434"/>
    </source>
</evidence>
<sequence>MLLETFAYGEIHALQTVTVAKNPTTPIPNGSYWVILIHGGAWRDPTQTALGYLQPAAATILSPSSPRNPSKALPIAGLASISYRLSRHPNHPQTASTTPRTDLRAATHPDHIQDIHAALRFLDEKYDIGERYILVGHSCGATLAFQSVMGRFHTEEEEEEEEEDVFVDHHHHHPSPTAILGMAGIYDLRLLRDSHRDVYAYQEFIEGAFGPDESVWDFVSPAVVKGAEGVEGAWHCGRLVVLTHSAGDGLVDPEQRDAMRDALGTWRSRSRSPSGSVNGERQVQYLSVEGEHDEAWEKGEELARAIAFTFEKLEEMGIL</sequence>
<keyword evidence="2 3" id="KW-0823">Tryptophan catabolism</keyword>
<gene>
    <name evidence="5" type="ORF">P175DRAFT_0453048</name>
</gene>
<feature type="short sequence motif" description="HGGXW" evidence="3">
    <location>
        <begin position="38"/>
        <end position="42"/>
    </location>
</feature>
<organism evidence="5 6">
    <name type="scientific">Aspergillus ochraceoroseus IBT 24754</name>
    <dbReference type="NCBI Taxonomy" id="1392256"/>
    <lineage>
        <taxon>Eukaryota</taxon>
        <taxon>Fungi</taxon>
        <taxon>Dikarya</taxon>
        <taxon>Ascomycota</taxon>
        <taxon>Pezizomycotina</taxon>
        <taxon>Eurotiomycetes</taxon>
        <taxon>Eurotiomycetidae</taxon>
        <taxon>Eurotiales</taxon>
        <taxon>Aspergillaceae</taxon>
        <taxon>Aspergillus</taxon>
        <taxon>Aspergillus subgen. Nidulantes</taxon>
    </lineage>
</organism>
<name>A0A2T5M1T4_9EURO</name>
<comment type="similarity">
    <text evidence="3">Belongs to the kynurenine formamidase family.</text>
</comment>
<dbReference type="OrthoDB" id="420264at2759"/>
<dbReference type="Gene3D" id="3.40.50.1820">
    <property type="entry name" value="alpha/beta hydrolase"/>
    <property type="match status" value="1"/>
</dbReference>
<evidence type="ECO:0000313" key="5">
    <source>
        <dbReference type="EMBL" id="PTU22497.1"/>
    </source>
</evidence>
<dbReference type="Pfam" id="PF20434">
    <property type="entry name" value="BD-FAE"/>
    <property type="match status" value="1"/>
</dbReference>
<comment type="catalytic activity">
    <reaction evidence="3">
        <text>N-formyl-L-kynurenine + H2O = L-kynurenine + formate + H(+)</text>
        <dbReference type="Rhea" id="RHEA:13009"/>
        <dbReference type="ChEBI" id="CHEBI:15377"/>
        <dbReference type="ChEBI" id="CHEBI:15378"/>
        <dbReference type="ChEBI" id="CHEBI:15740"/>
        <dbReference type="ChEBI" id="CHEBI:57959"/>
        <dbReference type="ChEBI" id="CHEBI:58629"/>
        <dbReference type="EC" id="3.5.1.9"/>
    </reaction>
</comment>
<dbReference type="VEuPathDB" id="FungiDB:P175DRAFT_0453048"/>
<protein>
    <recommendedName>
        <fullName evidence="3">Kynurenine formamidase</fullName>
        <shortName evidence="3">KFA</shortName>
        <shortName evidence="3">KFase</shortName>
        <ecNumber evidence="3">3.5.1.9</ecNumber>
    </recommendedName>
    <alternativeName>
        <fullName evidence="3">Arylformamidase</fullName>
    </alternativeName>
    <alternativeName>
        <fullName evidence="3">N-formylkynurenine formamidase</fullName>
        <shortName evidence="3">FKF</shortName>
    </alternativeName>
</protein>
<evidence type="ECO:0000256" key="3">
    <source>
        <dbReference type="HAMAP-Rule" id="MF_03014"/>
    </source>
</evidence>
<reference evidence="5 6" key="1">
    <citation type="journal article" date="2018" name="Proc. Natl. Acad. Sci. U.S.A.">
        <title>Linking secondary metabolites to gene clusters through genome sequencing of six diverse Aspergillus species.</title>
        <authorList>
            <person name="Kaerboelling I."/>
            <person name="Vesth T.C."/>
            <person name="Frisvad J.C."/>
            <person name="Nybo J.L."/>
            <person name="Theobald S."/>
            <person name="Kuo A."/>
            <person name="Bowyer P."/>
            <person name="Matsuda Y."/>
            <person name="Mondo S."/>
            <person name="Lyhne E.K."/>
            <person name="Kogle M.E."/>
            <person name="Clum A."/>
            <person name="Lipzen A."/>
            <person name="Salamov A."/>
            <person name="Ngan C.Y."/>
            <person name="Daum C."/>
            <person name="Chiniquy J."/>
            <person name="Barry K."/>
            <person name="LaButti K."/>
            <person name="Haridas S."/>
            <person name="Simmons B.A."/>
            <person name="Magnuson J.K."/>
            <person name="Mortensen U.H."/>
            <person name="Larsen T.O."/>
            <person name="Grigoriev I.V."/>
            <person name="Baker S.E."/>
            <person name="Andersen M.R."/>
        </authorList>
    </citation>
    <scope>NUCLEOTIDE SEQUENCE [LARGE SCALE GENOMIC DNA]</scope>
    <source>
        <strain evidence="5 6">IBT 24754</strain>
    </source>
</reference>
<feature type="domain" description="BD-FAE-like" evidence="4">
    <location>
        <begin position="105"/>
        <end position="221"/>
    </location>
</feature>
<dbReference type="HAMAP" id="MF_03014">
    <property type="entry name" value="KFase"/>
    <property type="match status" value="1"/>
</dbReference>
<dbReference type="InterPro" id="IPR027519">
    <property type="entry name" value="KFase_ver/fungi-typ"/>
</dbReference>
<feature type="active site" description="Nucleophile" evidence="3">
    <location>
        <position position="138"/>
    </location>
</feature>
<dbReference type="AlphaFoldDB" id="A0A2T5M1T4"/>
<dbReference type="InterPro" id="IPR050300">
    <property type="entry name" value="GDXG_lipolytic_enzyme"/>
</dbReference>
<dbReference type="PANTHER" id="PTHR48081">
    <property type="entry name" value="AB HYDROLASE SUPERFAMILY PROTEIN C4A8.06C"/>
    <property type="match status" value="1"/>
</dbReference>
<dbReference type="SUPFAM" id="SSF53474">
    <property type="entry name" value="alpha/beta-Hydrolases"/>
    <property type="match status" value="1"/>
</dbReference>
<dbReference type="UniPathway" id="UPA00333">
    <property type="reaction ID" value="UER00454"/>
</dbReference>
<keyword evidence="1 3" id="KW-0378">Hydrolase</keyword>
<dbReference type="GO" id="GO:0034354">
    <property type="term" value="P:'de novo' NAD+ biosynthetic process from L-tryptophan"/>
    <property type="evidence" value="ECO:0007669"/>
    <property type="project" value="UniProtKB-UniRule"/>
</dbReference>
<dbReference type="InterPro" id="IPR029058">
    <property type="entry name" value="AB_hydrolase_fold"/>
</dbReference>
<dbReference type="RefSeq" id="XP_040753889.1">
    <property type="nucleotide sequence ID" value="XM_040894536.1"/>
</dbReference>
<accession>A0A2T5M1T4</accession>
<proteinExistence type="inferred from homology"/>
<dbReference type="EC" id="3.5.1.9" evidence="3"/>